<protein>
    <submittedName>
        <fullName evidence="1">PAAR domain-containing protein</fullName>
    </submittedName>
</protein>
<dbReference type="Pfam" id="PF05488">
    <property type="entry name" value="PAAR_motif"/>
    <property type="match status" value="1"/>
</dbReference>
<dbReference type="InterPro" id="IPR008727">
    <property type="entry name" value="PAAR_motif"/>
</dbReference>
<sequence length="181" mass="19527">MRRTAVRDRDPTTTGGFVIAVASTIFDNGKHVAIDGDEATCANCKGAFKILGSATRMTCHGQRVVLDGDPVLCPCGKNKVITGCDSKIFYEEGNALTDTASTIEARPFMPIAPSQYDETVKCMARVSTLAGYPYYIETADGRAYSGRVNNSGMLPRIDTRTAAGDYVVYWGDEAIGKQYEA</sequence>
<dbReference type="RefSeq" id="WP_129514847.1">
    <property type="nucleotide sequence ID" value="NZ_QWEX01000002.1"/>
</dbReference>
<comment type="caution">
    <text evidence="1">The sequence shown here is derived from an EMBL/GenBank/DDBJ whole genome shotgun (WGS) entry which is preliminary data.</text>
</comment>
<proteinExistence type="predicted"/>
<organism evidence="1 2">
    <name type="scientific">Burkholderia stabilis</name>
    <dbReference type="NCBI Taxonomy" id="95485"/>
    <lineage>
        <taxon>Bacteria</taxon>
        <taxon>Pseudomonadati</taxon>
        <taxon>Pseudomonadota</taxon>
        <taxon>Betaproteobacteria</taxon>
        <taxon>Burkholderiales</taxon>
        <taxon>Burkholderiaceae</taxon>
        <taxon>Burkholderia</taxon>
        <taxon>Burkholderia cepacia complex</taxon>
    </lineage>
</organism>
<name>A0A4Q2AC25_9BURK</name>
<dbReference type="CDD" id="cd14744">
    <property type="entry name" value="PAAR_CT_2"/>
    <property type="match status" value="1"/>
</dbReference>
<evidence type="ECO:0000313" key="1">
    <source>
        <dbReference type="EMBL" id="RXV67176.1"/>
    </source>
</evidence>
<evidence type="ECO:0000313" key="2">
    <source>
        <dbReference type="Proteomes" id="UP000289650"/>
    </source>
</evidence>
<dbReference type="EMBL" id="QWEX01000002">
    <property type="protein sequence ID" value="RXV67176.1"/>
    <property type="molecule type" value="Genomic_DNA"/>
</dbReference>
<accession>A0A4Q2AC25</accession>
<dbReference type="OrthoDB" id="8565659at2"/>
<dbReference type="AlphaFoldDB" id="A0A4Q2AC25"/>
<reference evidence="1 2" key="1">
    <citation type="submission" date="2018-08" db="EMBL/GenBank/DDBJ databases">
        <title>Mountain-cultivated ginseng endophyte, Burkholderia stabilis and its activity against ginseng root rot disease.</title>
        <authorList>
            <person name="Tapan Kumar M."/>
            <person name="Bae H."/>
            <person name="Shanmugam G."/>
            <person name="Jeon J."/>
        </authorList>
    </citation>
    <scope>NUCLEOTIDE SEQUENCE [LARGE SCALE GENOMIC DNA]</scope>
    <source>
        <strain evidence="1 2">EB159</strain>
    </source>
</reference>
<dbReference type="Proteomes" id="UP000289650">
    <property type="component" value="Unassembled WGS sequence"/>
</dbReference>
<gene>
    <name evidence="1" type="ORF">D1006_17935</name>
</gene>